<dbReference type="EMBL" id="LPUX01000053">
    <property type="protein sequence ID" value="OAP40370.1"/>
    <property type="molecule type" value="Genomic_DNA"/>
</dbReference>
<dbReference type="Proteomes" id="UP000094025">
    <property type="component" value="Unassembled WGS sequence"/>
</dbReference>
<name>A0A178XYJ1_9HYPH</name>
<reference evidence="1 2" key="1">
    <citation type="journal article" date="2016" name="Int. J. Syst. Evol. Microbiol.">
        <title>Ensifer glycinis sp. nov., an novel rhizobial species associated with Glycine spp.</title>
        <authorList>
            <person name="Yan H."/>
            <person name="Yan J."/>
            <person name="Sui X.H."/>
            <person name="Wang E.T."/>
            <person name="Chen W.X."/>
            <person name="Zhang X.X."/>
            <person name="Chen W.F."/>
        </authorList>
    </citation>
    <scope>NUCLEOTIDE SEQUENCE [LARGE SCALE GENOMIC DNA]</scope>
    <source>
        <strain evidence="1 2">CCBAU 23380</strain>
    </source>
</reference>
<evidence type="ECO:0000313" key="2">
    <source>
        <dbReference type="Proteomes" id="UP000094025"/>
    </source>
</evidence>
<keyword evidence="2" id="KW-1185">Reference proteome</keyword>
<proteinExistence type="predicted"/>
<dbReference type="AlphaFoldDB" id="A0A178XYJ1"/>
<dbReference type="OrthoDB" id="8372454at2"/>
<sequence length="93" mass="10562">MNEFAGFTKAVPGGFWAMLRFARDSHPKPVLTEGEKPHVFPTELDALRAINRHLLSYFNGDYRRDGVRCEAAKAAAERLFRNGREIAVERRSA</sequence>
<protein>
    <submittedName>
        <fullName evidence="1">Uncharacterized protein</fullName>
    </submittedName>
</protein>
<organism evidence="1 2">
    <name type="scientific">Sinorhizobium glycinis</name>
    <dbReference type="NCBI Taxonomy" id="1472378"/>
    <lineage>
        <taxon>Bacteria</taxon>
        <taxon>Pseudomonadati</taxon>
        <taxon>Pseudomonadota</taxon>
        <taxon>Alphaproteobacteria</taxon>
        <taxon>Hyphomicrobiales</taxon>
        <taxon>Rhizobiaceae</taxon>
        <taxon>Sinorhizobium/Ensifer group</taxon>
        <taxon>Sinorhizobium</taxon>
    </lineage>
</organism>
<accession>A0A178XYJ1</accession>
<evidence type="ECO:0000313" key="1">
    <source>
        <dbReference type="EMBL" id="OAP40370.1"/>
    </source>
</evidence>
<gene>
    <name evidence="1" type="ORF">AU381_00130</name>
</gene>
<dbReference type="RefSeq" id="WP_064240687.1">
    <property type="nucleotide sequence ID" value="NZ_LPUX01000053.1"/>
</dbReference>
<dbReference type="STRING" id="1472378.AU381_00130"/>
<comment type="caution">
    <text evidence="1">The sequence shown here is derived from an EMBL/GenBank/DDBJ whole genome shotgun (WGS) entry which is preliminary data.</text>
</comment>